<gene>
    <name evidence="2" type="ORF">GCM10025863_12440</name>
</gene>
<evidence type="ECO:0000313" key="3">
    <source>
        <dbReference type="Proteomes" id="UP001321543"/>
    </source>
</evidence>
<evidence type="ECO:0000256" key="1">
    <source>
        <dbReference type="SAM" id="Phobius"/>
    </source>
</evidence>
<dbReference type="RefSeq" id="WP_286302465.1">
    <property type="nucleotide sequence ID" value="NZ_AP027728.1"/>
</dbReference>
<reference evidence="3" key="1">
    <citation type="journal article" date="2019" name="Int. J. Syst. Evol. Microbiol.">
        <title>The Global Catalogue of Microorganisms (GCM) 10K type strain sequencing project: providing services to taxonomists for standard genome sequencing and annotation.</title>
        <authorList>
            <consortium name="The Broad Institute Genomics Platform"/>
            <consortium name="The Broad Institute Genome Sequencing Center for Infectious Disease"/>
            <person name="Wu L."/>
            <person name="Ma J."/>
        </authorList>
    </citation>
    <scope>NUCLEOTIDE SEQUENCE [LARGE SCALE GENOMIC DNA]</scope>
    <source>
        <strain evidence="3">NBRC 106310</strain>
    </source>
</reference>
<accession>A0ABM8FSI5</accession>
<keyword evidence="1" id="KW-1133">Transmembrane helix</keyword>
<dbReference type="Proteomes" id="UP001321543">
    <property type="component" value="Chromosome"/>
</dbReference>
<organism evidence="2 3">
    <name type="scientific">Microbacterium suwonense</name>
    <dbReference type="NCBI Taxonomy" id="683047"/>
    <lineage>
        <taxon>Bacteria</taxon>
        <taxon>Bacillati</taxon>
        <taxon>Actinomycetota</taxon>
        <taxon>Actinomycetes</taxon>
        <taxon>Micrococcales</taxon>
        <taxon>Microbacteriaceae</taxon>
        <taxon>Microbacterium</taxon>
    </lineage>
</organism>
<keyword evidence="3" id="KW-1185">Reference proteome</keyword>
<feature type="transmembrane region" description="Helical" evidence="1">
    <location>
        <begin position="120"/>
        <end position="138"/>
    </location>
</feature>
<evidence type="ECO:0008006" key="4">
    <source>
        <dbReference type="Google" id="ProtNLM"/>
    </source>
</evidence>
<feature type="transmembrane region" description="Helical" evidence="1">
    <location>
        <begin position="37"/>
        <end position="55"/>
    </location>
</feature>
<proteinExistence type="predicted"/>
<feature type="transmembrane region" description="Helical" evidence="1">
    <location>
        <begin position="62"/>
        <end position="78"/>
    </location>
</feature>
<name>A0ABM8FSI5_9MICO</name>
<dbReference type="EMBL" id="AP027728">
    <property type="protein sequence ID" value="BDZ38630.1"/>
    <property type="molecule type" value="Genomic_DNA"/>
</dbReference>
<evidence type="ECO:0000313" key="2">
    <source>
        <dbReference type="EMBL" id="BDZ38630.1"/>
    </source>
</evidence>
<sequence>MTPRQLRIVRGSSASVTATLIAALSHTLGGGQLPHPLLILAVSVLLTPIASLLVGRATRLPSIAAAVGVTQAVFHLLFDLTGATVGSSPHVSGHQHGALDLTALAQTSSASPAHTSHGDAAMIFAHACAAAVTAVLLWRGELMLSMIARWVRAVLRRPEPLPEPQLPAVRPLLRARLAPTIARVSLGDVCRRGPPAFSCG</sequence>
<keyword evidence="1" id="KW-0472">Membrane</keyword>
<protein>
    <recommendedName>
        <fullName evidence="4">Integral membrane protein</fullName>
    </recommendedName>
</protein>
<keyword evidence="1" id="KW-0812">Transmembrane</keyword>